<dbReference type="AlphaFoldDB" id="A0A542EJV4"/>
<sequence length="87" mass="9477">MADLVIGERVGWVCTDDTFYVAKLPDGPLMAMNETAAAIWGACQAGTSREGLIRDLAAHYDMPPSELAPEVDRFVVELLAVGILRER</sequence>
<dbReference type="InterPro" id="IPR008792">
    <property type="entry name" value="PQQD"/>
</dbReference>
<dbReference type="EMBL" id="VFMO01000001">
    <property type="protein sequence ID" value="TQJ15622.1"/>
    <property type="molecule type" value="Genomic_DNA"/>
</dbReference>
<reference evidence="1 2" key="1">
    <citation type="submission" date="2019-06" db="EMBL/GenBank/DDBJ databases">
        <title>Sequencing the genomes of 1000 actinobacteria strains.</title>
        <authorList>
            <person name="Klenk H.-P."/>
        </authorList>
    </citation>
    <scope>NUCLEOTIDE SEQUENCE [LARGE SCALE GENOMIC DNA]</scope>
    <source>
        <strain evidence="1 2">DSM 19828</strain>
    </source>
</reference>
<dbReference type="InterPro" id="IPR041881">
    <property type="entry name" value="PqqD_sf"/>
</dbReference>
<dbReference type="RefSeq" id="WP_170221966.1">
    <property type="nucleotide sequence ID" value="NZ_BAABCI010000001.1"/>
</dbReference>
<comment type="caution">
    <text evidence="1">The sequence shown here is derived from an EMBL/GenBank/DDBJ whole genome shotgun (WGS) entry which is preliminary data.</text>
</comment>
<gene>
    <name evidence="1" type="ORF">FB459_3179</name>
</gene>
<evidence type="ECO:0000313" key="2">
    <source>
        <dbReference type="Proteomes" id="UP000320806"/>
    </source>
</evidence>
<dbReference type="Pfam" id="PF05402">
    <property type="entry name" value="PqqD"/>
    <property type="match status" value="1"/>
</dbReference>
<dbReference type="Proteomes" id="UP000320806">
    <property type="component" value="Unassembled WGS sequence"/>
</dbReference>
<dbReference type="Gene3D" id="1.10.10.1150">
    <property type="entry name" value="Coenzyme PQQ synthesis protein D (PqqD)"/>
    <property type="match status" value="1"/>
</dbReference>
<organism evidence="1 2">
    <name type="scientific">Yimella lutea</name>
    <dbReference type="NCBI Taxonomy" id="587872"/>
    <lineage>
        <taxon>Bacteria</taxon>
        <taxon>Bacillati</taxon>
        <taxon>Actinomycetota</taxon>
        <taxon>Actinomycetes</taxon>
        <taxon>Micrococcales</taxon>
        <taxon>Dermacoccaceae</taxon>
        <taxon>Yimella</taxon>
    </lineage>
</organism>
<accession>A0A542EJV4</accession>
<protein>
    <submittedName>
        <fullName evidence="1">Coenzyme PQQ synthesis protein D (PqqD)</fullName>
    </submittedName>
</protein>
<proteinExistence type="predicted"/>
<name>A0A542EJV4_9MICO</name>
<keyword evidence="2" id="KW-1185">Reference proteome</keyword>
<evidence type="ECO:0000313" key="1">
    <source>
        <dbReference type="EMBL" id="TQJ15622.1"/>
    </source>
</evidence>